<dbReference type="SUPFAM" id="SSF109604">
    <property type="entry name" value="HD-domain/PDEase-like"/>
    <property type="match status" value="1"/>
</dbReference>
<dbReference type="GO" id="GO:0004114">
    <property type="term" value="F:3',5'-cyclic-nucleotide phosphodiesterase activity"/>
    <property type="evidence" value="ECO:0007669"/>
    <property type="project" value="InterPro"/>
</dbReference>
<dbReference type="InterPro" id="IPR036971">
    <property type="entry name" value="PDEase_catalytic_dom_sf"/>
</dbReference>
<feature type="binding site" evidence="4">
    <location>
        <position position="419"/>
    </location>
    <ligand>
        <name>Zn(2+)</name>
        <dbReference type="ChEBI" id="CHEBI:29105"/>
        <label>2</label>
    </ligand>
</feature>
<organism evidence="8 9">
    <name type="scientific">Pichia californica</name>
    <dbReference type="NCBI Taxonomy" id="460514"/>
    <lineage>
        <taxon>Eukaryota</taxon>
        <taxon>Fungi</taxon>
        <taxon>Dikarya</taxon>
        <taxon>Ascomycota</taxon>
        <taxon>Saccharomycotina</taxon>
        <taxon>Pichiomycetes</taxon>
        <taxon>Pichiales</taxon>
        <taxon>Pichiaceae</taxon>
        <taxon>Pichia</taxon>
    </lineage>
</organism>
<dbReference type="GO" id="GO:0007165">
    <property type="term" value="P:signal transduction"/>
    <property type="evidence" value="ECO:0007669"/>
    <property type="project" value="InterPro"/>
</dbReference>
<dbReference type="EMBL" id="PUHW01000253">
    <property type="protein sequence ID" value="KAG0687498.1"/>
    <property type="molecule type" value="Genomic_DNA"/>
</dbReference>
<dbReference type="PANTHER" id="PTHR11347">
    <property type="entry name" value="CYCLIC NUCLEOTIDE PHOSPHODIESTERASE"/>
    <property type="match status" value="1"/>
</dbReference>
<feature type="active site" description="Proton donor" evidence="3">
    <location>
        <position position="375"/>
    </location>
</feature>
<proteinExistence type="inferred from homology"/>
<evidence type="ECO:0000259" key="7">
    <source>
        <dbReference type="PROSITE" id="PS51845"/>
    </source>
</evidence>
<protein>
    <recommendedName>
        <fullName evidence="5">Phosphodiesterase</fullName>
        <ecNumber evidence="5">3.1.4.-</ecNumber>
    </recommendedName>
</protein>
<name>A0A9P7BFP0_9ASCO</name>
<dbReference type="AlphaFoldDB" id="A0A9P7BFP0"/>
<dbReference type="Gene3D" id="1.10.1300.10">
    <property type="entry name" value="3'5'-cyclic nucleotide phosphodiesterase, catalytic domain"/>
    <property type="match status" value="1"/>
</dbReference>
<keyword evidence="2 5" id="KW-0378">Hydrolase</keyword>
<evidence type="ECO:0000256" key="1">
    <source>
        <dbReference type="ARBA" id="ARBA00022723"/>
    </source>
</evidence>
<dbReference type="PROSITE" id="PS00126">
    <property type="entry name" value="PDEASE_I_1"/>
    <property type="match status" value="1"/>
</dbReference>
<dbReference type="InterPro" id="IPR023174">
    <property type="entry name" value="PDEase_CS"/>
</dbReference>
<accession>A0A9P7BFP0</accession>
<dbReference type="Pfam" id="PF00233">
    <property type="entry name" value="PDEase_I"/>
    <property type="match status" value="1"/>
</dbReference>
<evidence type="ECO:0000256" key="4">
    <source>
        <dbReference type="PIRSR" id="PIRSR623088-3"/>
    </source>
</evidence>
<evidence type="ECO:0000256" key="2">
    <source>
        <dbReference type="ARBA" id="ARBA00022801"/>
    </source>
</evidence>
<dbReference type="InterPro" id="IPR023088">
    <property type="entry name" value="PDEase"/>
</dbReference>
<dbReference type="PRINTS" id="PR00387">
    <property type="entry name" value="PDIESTERASE1"/>
</dbReference>
<dbReference type="EC" id="3.1.4.-" evidence="5"/>
<feature type="compositionally biased region" description="Low complexity" evidence="6">
    <location>
        <begin position="112"/>
        <end position="125"/>
    </location>
</feature>
<dbReference type="Proteomes" id="UP000697127">
    <property type="component" value="Unassembled WGS sequence"/>
</dbReference>
<dbReference type="InterPro" id="IPR002073">
    <property type="entry name" value="PDEase_catalytic_dom"/>
</dbReference>
<feature type="region of interest" description="Disordered" evidence="6">
    <location>
        <begin position="15"/>
        <end position="37"/>
    </location>
</feature>
<feature type="binding site" evidence="4">
    <location>
        <position position="419"/>
    </location>
    <ligand>
        <name>Zn(2+)</name>
        <dbReference type="ChEBI" id="CHEBI:29105"/>
        <label>1</label>
    </ligand>
</feature>
<comment type="cofactor">
    <cofactor evidence="5">
        <name>a divalent metal cation</name>
        <dbReference type="ChEBI" id="CHEBI:60240"/>
    </cofactor>
    <text evidence="5">Binds 2 divalent metal cations per subunit. Site 1 may preferentially bind zinc ions, while site 2 has a preference for magnesium and/or manganese ions.</text>
</comment>
<keyword evidence="1 4" id="KW-0479">Metal-binding</keyword>
<evidence type="ECO:0000313" key="8">
    <source>
        <dbReference type="EMBL" id="KAG0687498.1"/>
    </source>
</evidence>
<dbReference type="CDD" id="cd00077">
    <property type="entry name" value="HDc"/>
    <property type="match status" value="1"/>
</dbReference>
<sequence>MNAYYGHLALKGLTQSSSVPPNNRIRTNRGVLNNGNTPVNGGSMNMNMNMNMNVNVNSNNKFTKHLYPHGYSKSGSNLANLGHNNNTTTTFSAISSKNKNTELVAGEKKTGTSDGNGSNGSSNKDIANDELPINVLDNNFTKNLTHTTSLNSIQSLIEYLITIPNFTLKKNNSNGKIDRVNNLFIENELDYSVIILINPTLKSSLLNNDSINNLDLDNLVSLINYRFLHLNPIIIYSNKINYLNHLNIISNNISTRLTRINCWIGFNKDNFNQLNTMINYLNLKIPSNHKIVFFTNLLSNFINYDNLLLNINHDNNYYLNLLNNWDFNAFQFNIDELLQIGYLILIPYIGNNFQNELKSFLFFIRDNYKIGNPFHNFRHAIDVLQATNYFLNCLINEKSNFKFENSQILSLLLSSLGHDIGHPGITNAFLINLNSPLSIKFNKISILENFHKFQFNKILIPFKNQINLKIDFSIIDNSILATDMENHDYFVSKISNLKFDFNNFKLLSCILIKCADISNVCRLINTSCKWGLSLNEEFKQISLLENYFKILNINLLNDNLLKNNFNNKSIKEINVDEGIKLVKNLNKNQLFFINRFASDFFTKISLTIPQLKFLNDNLVENTKFWQSID</sequence>
<evidence type="ECO:0000256" key="6">
    <source>
        <dbReference type="SAM" id="MobiDB-lite"/>
    </source>
</evidence>
<keyword evidence="9" id="KW-1185">Reference proteome</keyword>
<feature type="binding site" evidence="4">
    <location>
        <position position="379"/>
    </location>
    <ligand>
        <name>Zn(2+)</name>
        <dbReference type="ChEBI" id="CHEBI:29105"/>
        <label>1</label>
    </ligand>
</feature>
<evidence type="ECO:0000256" key="3">
    <source>
        <dbReference type="PIRSR" id="PIRSR623088-1"/>
    </source>
</evidence>
<dbReference type="SMART" id="SM00471">
    <property type="entry name" value="HDc"/>
    <property type="match status" value="1"/>
</dbReference>
<comment type="similarity">
    <text evidence="5">Belongs to the cyclic nucleotide phosphodiesterase family.</text>
</comment>
<evidence type="ECO:0000256" key="5">
    <source>
        <dbReference type="RuleBase" id="RU363067"/>
    </source>
</evidence>
<feature type="binding site" evidence="4">
    <location>
        <position position="418"/>
    </location>
    <ligand>
        <name>Zn(2+)</name>
        <dbReference type="ChEBI" id="CHEBI:29105"/>
        <label>1</label>
    </ligand>
</feature>
<feature type="region of interest" description="Disordered" evidence="6">
    <location>
        <begin position="106"/>
        <end position="127"/>
    </location>
</feature>
<feature type="domain" description="PDEase" evidence="7">
    <location>
        <begin position="304"/>
        <end position="629"/>
    </location>
</feature>
<gene>
    <name evidence="8" type="primary">PDE2</name>
    <name evidence="8" type="ORF">C6P40_002281</name>
</gene>
<dbReference type="InterPro" id="IPR003607">
    <property type="entry name" value="HD/PDEase_dom"/>
</dbReference>
<dbReference type="GO" id="GO:0046872">
    <property type="term" value="F:metal ion binding"/>
    <property type="evidence" value="ECO:0007669"/>
    <property type="project" value="UniProtKB-KW"/>
</dbReference>
<feature type="binding site" evidence="4">
    <location>
        <position position="516"/>
    </location>
    <ligand>
        <name>Zn(2+)</name>
        <dbReference type="ChEBI" id="CHEBI:29105"/>
        <label>1</label>
    </ligand>
</feature>
<evidence type="ECO:0000313" key="9">
    <source>
        <dbReference type="Proteomes" id="UP000697127"/>
    </source>
</evidence>
<comment type="caution">
    <text evidence="8">The sequence shown here is derived from an EMBL/GenBank/DDBJ whole genome shotgun (WGS) entry which is preliminary data.</text>
</comment>
<dbReference type="PROSITE" id="PS51845">
    <property type="entry name" value="PDEASE_I_2"/>
    <property type="match status" value="1"/>
</dbReference>
<reference evidence="8" key="1">
    <citation type="submission" date="2020-11" db="EMBL/GenBank/DDBJ databases">
        <title>Kefir isolates.</title>
        <authorList>
            <person name="Marcisauskas S."/>
            <person name="Kim Y."/>
            <person name="Blasche S."/>
        </authorList>
    </citation>
    <scope>NUCLEOTIDE SEQUENCE</scope>
    <source>
        <strain evidence="8">Olga-1</strain>
    </source>
</reference>